<dbReference type="GO" id="GO:0003723">
    <property type="term" value="F:RNA binding"/>
    <property type="evidence" value="ECO:0007669"/>
    <property type="project" value="UniProtKB-UniRule"/>
</dbReference>
<dbReference type="SMART" id="SM00248">
    <property type="entry name" value="ANK"/>
    <property type="match status" value="12"/>
</dbReference>
<dbReference type="Pfam" id="PF00651">
    <property type="entry name" value="BTB"/>
    <property type="match status" value="1"/>
</dbReference>
<reference evidence="6" key="1">
    <citation type="submission" date="2022-08" db="EMBL/GenBank/DDBJ databases">
        <title>Novel sulphate-reducing endosymbionts in the free-living metamonad Anaeramoeba.</title>
        <authorList>
            <person name="Jerlstrom-Hultqvist J."/>
            <person name="Cepicka I."/>
            <person name="Gallot-Lavallee L."/>
            <person name="Salas-Leiva D."/>
            <person name="Curtis B.A."/>
            <person name="Zahonova K."/>
            <person name="Pipaliya S."/>
            <person name="Dacks J."/>
            <person name="Roger A.J."/>
        </authorList>
    </citation>
    <scope>NUCLEOTIDE SEQUENCE</scope>
    <source>
        <strain evidence="6">Busselton2</strain>
    </source>
</reference>
<keyword evidence="1" id="KW-0040">ANK repeat</keyword>
<dbReference type="PROSITE" id="PS50097">
    <property type="entry name" value="BTB"/>
    <property type="match status" value="1"/>
</dbReference>
<dbReference type="Gene3D" id="3.30.70.330">
    <property type="match status" value="1"/>
</dbReference>
<proteinExistence type="predicted"/>
<accession>A0AAV7YYC5</accession>
<dbReference type="CDD" id="cd18186">
    <property type="entry name" value="BTB_POZ_ZBTB_KLHL-like"/>
    <property type="match status" value="1"/>
</dbReference>
<dbReference type="EMBL" id="JANTQA010000047">
    <property type="protein sequence ID" value="KAJ3433792.1"/>
    <property type="molecule type" value="Genomic_DNA"/>
</dbReference>
<keyword evidence="2" id="KW-0694">RNA-binding</keyword>
<evidence type="ECO:0000313" key="7">
    <source>
        <dbReference type="Proteomes" id="UP001146793"/>
    </source>
</evidence>
<dbReference type="PROSITE" id="PS50102">
    <property type="entry name" value="RRM"/>
    <property type="match status" value="1"/>
</dbReference>
<dbReference type="PANTHER" id="PTHR24118:SF100">
    <property type="entry name" value="FYVE-TYPE DOMAIN-CONTAINING PROTEIN"/>
    <property type="match status" value="1"/>
</dbReference>
<feature type="repeat" description="ANK" evidence="1">
    <location>
        <begin position="41"/>
        <end position="77"/>
    </location>
</feature>
<feature type="domain" description="RRM" evidence="5">
    <location>
        <begin position="1356"/>
        <end position="1428"/>
    </location>
</feature>
<dbReference type="SUPFAM" id="SSF48403">
    <property type="entry name" value="Ankyrin repeat"/>
    <property type="match status" value="2"/>
</dbReference>
<dbReference type="InterPro" id="IPR035979">
    <property type="entry name" value="RBD_domain_sf"/>
</dbReference>
<organism evidence="6 7">
    <name type="scientific">Anaeramoeba flamelloides</name>
    <dbReference type="NCBI Taxonomy" id="1746091"/>
    <lineage>
        <taxon>Eukaryota</taxon>
        <taxon>Metamonada</taxon>
        <taxon>Anaeramoebidae</taxon>
        <taxon>Anaeramoeba</taxon>
    </lineage>
</organism>
<dbReference type="InterPro" id="IPR012677">
    <property type="entry name" value="Nucleotide-bd_a/b_plait_sf"/>
</dbReference>
<feature type="region of interest" description="Disordered" evidence="3">
    <location>
        <begin position="870"/>
        <end position="894"/>
    </location>
</feature>
<gene>
    <name evidence="6" type="ORF">M0812_22761</name>
</gene>
<dbReference type="Proteomes" id="UP001146793">
    <property type="component" value="Unassembled WGS sequence"/>
</dbReference>
<dbReference type="InterPro" id="IPR011333">
    <property type="entry name" value="SKP1/BTB/POZ_sf"/>
</dbReference>
<dbReference type="PANTHER" id="PTHR24118">
    <property type="entry name" value="POTE ANKYRIN DOMAIN"/>
    <property type="match status" value="1"/>
</dbReference>
<comment type="caution">
    <text evidence="6">The sequence shown here is derived from an EMBL/GenBank/DDBJ whole genome shotgun (WGS) entry which is preliminary data.</text>
</comment>
<dbReference type="Gene3D" id="3.30.710.10">
    <property type="entry name" value="Potassium Channel Kv1.1, Chain A"/>
    <property type="match status" value="1"/>
</dbReference>
<feature type="domain" description="BTB" evidence="4">
    <location>
        <begin position="1174"/>
        <end position="1241"/>
    </location>
</feature>
<dbReference type="InterPro" id="IPR000504">
    <property type="entry name" value="RRM_dom"/>
</dbReference>
<dbReference type="InterPro" id="IPR036770">
    <property type="entry name" value="Ankyrin_rpt-contain_sf"/>
</dbReference>
<dbReference type="SUPFAM" id="SSF54695">
    <property type="entry name" value="POZ domain"/>
    <property type="match status" value="1"/>
</dbReference>
<dbReference type="PROSITE" id="PS50297">
    <property type="entry name" value="ANK_REP_REGION"/>
    <property type="match status" value="1"/>
</dbReference>
<evidence type="ECO:0000259" key="4">
    <source>
        <dbReference type="PROSITE" id="PS50097"/>
    </source>
</evidence>
<dbReference type="PROSITE" id="PS50088">
    <property type="entry name" value="ANK_REPEAT"/>
    <property type="match status" value="1"/>
</dbReference>
<sequence length="1437" mass="169106">MNTTKVKIDLTLNKYCSKGRIKNLIDKCLKNRGAINTQDENGDTPLHLFIRNGQPTDLVQGIKILILGGSDIKIRNKSNQTTFQELFCWRKNKCDQAIEGFDSIIELFLDYGADHKITNSHNDTCLHLYCQSKSTQSQCITLLLKRGLNPNEINNKGETPFLNYFQTIQKSSEINDYVKLIECLQQFFLMGANVNLQDKQGNNSFMTFLQNYKCASNSTLKMFLITLFKNGADPNISNDKHKTPFEIFLKKYISEIDSDMCSLLSLFLENGLDINWKDKYDNNSLHYFFKYNYGKDTSLSTMRVSSFYSYSSSYSPSSNSFQSNIKFLKYLITKGIDLNAISKQNGYVIEMLCSSTINRVGYKYLKLFIQHDINLDQKFKNRKLPFQKMIESGKYNENSTEKNYTIKSILLMLNSKKKLGLDSRTMGNYLLLCFYYRNSSLTTIIKAFLKRDIDLNVVTSKTNSTCLHYLCKNPEKYISEIKLLLDSGIDLGTYNTLQQTAFHILCSNLEGPFTDMINKPFLQHKKKCYLKDNSNKEGIEIYLDHKKKISKEECICILKAQLFSEENLNVYKKLFLLISKCIDSSIVINFIRELSSKLDNKLTFKDPKGNTILHILSKNCAKIYNFKMFLDWINKIDRTLYHEQNNEGVSPFHILCLKADNTLIEYLFEFISDFNQEDMKKQQPILYYLKNTNGHSGSIVYKFFQNGTNSNLKINNYGTLFHLFVSFKPKLIQIITILKNNYNSFSVKNSKNQNALHLICKMRNIPIEIIKIWIDKGGKLYEMDNKGNSIIHLLCNNPEDNFDLIKFLILILNSSKIQNQNKNEIEIKKEIETKSDKNQKKDNIQFEKEFSTHDQEITIRKTNVIEIQKEENNSKNNEKEINNEKKKEKLDKKVEKSSLDTENYKLDHNNLTKKSALEHLFRYSFSDFNLFKTLLDNGADVNTKILVPYKIETFRKTYQECYPILILLVKGLGFNWIQKILVSGAYVKTSFLQRYLVDIVQKSNKYSKKNKILIIQMLLNYGAESPITKDSCGVTKERFSREMYRKSINSFKRYDFKQFQIERFMYSYSNTYSNDFESIYKSGKHTDVTIKDLHVHKFILELRIGKSVEEIQKVLENYSKTEIEDFFNWIYSDKIKDDNSKTKEILFLLDIDDYQKKTLALDLNKLYLTRNETNDFVLISHNKVQIPVHKFILLVRSELFRELFNIMEENTKTLEIDQRFDDETLEILIKYFYLGVIDPMDIDKHYNANEQLRDAIEYFQMNKKSSIPYILKNFCKQYGTHKAARFIIYTGNLEKDAIKKELEKYGDLQAFRYDPKISKYYIKYYKKEDAEKAERSLRKKVTGQGKFIFEKLYKKRKIFLSNFKIEKSKMEWVYSNFSKFGPIKNIKFRIAQNKTIGFLSFWYEQHAFNLIQNSRKFGKDIMIRWAFRKRNNRNSIF</sequence>
<evidence type="ECO:0000256" key="3">
    <source>
        <dbReference type="SAM" id="MobiDB-lite"/>
    </source>
</evidence>
<protein>
    <submittedName>
        <fullName evidence="6">Ankyrin repeat-containing protein</fullName>
    </submittedName>
</protein>
<dbReference type="Gene3D" id="1.25.40.20">
    <property type="entry name" value="Ankyrin repeat-containing domain"/>
    <property type="match status" value="7"/>
</dbReference>
<dbReference type="InterPro" id="IPR000210">
    <property type="entry name" value="BTB/POZ_dom"/>
</dbReference>
<dbReference type="SUPFAM" id="SSF54928">
    <property type="entry name" value="RNA-binding domain, RBD"/>
    <property type="match status" value="1"/>
</dbReference>
<evidence type="ECO:0000259" key="5">
    <source>
        <dbReference type="PROSITE" id="PS50102"/>
    </source>
</evidence>
<name>A0AAV7YYC5_9EUKA</name>
<evidence type="ECO:0000313" key="6">
    <source>
        <dbReference type="EMBL" id="KAJ3433792.1"/>
    </source>
</evidence>
<dbReference type="InterPro" id="IPR002110">
    <property type="entry name" value="Ankyrin_rpt"/>
</dbReference>
<evidence type="ECO:0000256" key="2">
    <source>
        <dbReference type="PROSITE-ProRule" id="PRU00176"/>
    </source>
</evidence>
<evidence type="ECO:0000256" key="1">
    <source>
        <dbReference type="PROSITE-ProRule" id="PRU00023"/>
    </source>
</evidence>